<dbReference type="CDD" id="cd00082">
    <property type="entry name" value="HisKA"/>
    <property type="match status" value="1"/>
</dbReference>
<comment type="subcellular location">
    <subcellularLocation>
        <location evidence="2">Cell membrane</location>
        <topology evidence="2">Multi-pass membrane protein</topology>
    </subcellularLocation>
</comment>
<name>A0AB74UEJ4_9GAMM</name>
<evidence type="ECO:0000256" key="7">
    <source>
        <dbReference type="ARBA" id="ARBA00022741"/>
    </source>
</evidence>
<dbReference type="Pfam" id="PF01627">
    <property type="entry name" value="Hpt"/>
    <property type="match status" value="1"/>
</dbReference>
<evidence type="ECO:0000259" key="15">
    <source>
        <dbReference type="PROSITE" id="PS50110"/>
    </source>
</evidence>
<proteinExistence type="predicted"/>
<keyword evidence="8" id="KW-0067">ATP-binding</keyword>
<evidence type="ECO:0000256" key="8">
    <source>
        <dbReference type="ARBA" id="ARBA00022840"/>
    </source>
</evidence>
<dbReference type="InterPro" id="IPR000014">
    <property type="entry name" value="PAS"/>
</dbReference>
<evidence type="ECO:0000256" key="12">
    <source>
        <dbReference type="PROSITE-ProRule" id="PRU00110"/>
    </source>
</evidence>
<accession>A0AB74UEJ4</accession>
<evidence type="ECO:0000256" key="2">
    <source>
        <dbReference type="ARBA" id="ARBA00004651"/>
    </source>
</evidence>
<dbReference type="CDD" id="cd17546">
    <property type="entry name" value="REC_hyHK_CKI1_RcsC-like"/>
    <property type="match status" value="1"/>
</dbReference>
<feature type="domain" description="Response regulatory" evidence="15">
    <location>
        <begin position="451"/>
        <end position="571"/>
    </location>
</feature>
<protein>
    <recommendedName>
        <fullName evidence="3">histidine kinase</fullName>
        <ecNumber evidence="3">2.7.13.3</ecNumber>
    </recommendedName>
</protein>
<dbReference type="InterPro" id="IPR036641">
    <property type="entry name" value="HPT_dom_sf"/>
</dbReference>
<gene>
    <name evidence="18" type="ORF">ABV408_16885</name>
</gene>
<dbReference type="InterPro" id="IPR003661">
    <property type="entry name" value="HisK_dim/P_dom"/>
</dbReference>
<dbReference type="Gene3D" id="1.20.120.160">
    <property type="entry name" value="HPT domain"/>
    <property type="match status" value="1"/>
</dbReference>
<keyword evidence="11" id="KW-0472">Membrane</keyword>
<comment type="catalytic activity">
    <reaction evidence="1">
        <text>ATP + protein L-histidine = ADP + protein N-phospho-L-histidine.</text>
        <dbReference type="EC" id="2.7.13.3"/>
    </reaction>
</comment>
<dbReference type="InterPro" id="IPR036097">
    <property type="entry name" value="HisK_dim/P_sf"/>
</dbReference>
<evidence type="ECO:0000256" key="3">
    <source>
        <dbReference type="ARBA" id="ARBA00012438"/>
    </source>
</evidence>
<feature type="coiled-coil region" evidence="14">
    <location>
        <begin position="7"/>
        <end position="66"/>
    </location>
</feature>
<dbReference type="Pfam" id="PF00072">
    <property type="entry name" value="Response_reg"/>
    <property type="match status" value="1"/>
</dbReference>
<dbReference type="GO" id="GO:0005524">
    <property type="term" value="F:ATP binding"/>
    <property type="evidence" value="ECO:0007669"/>
    <property type="project" value="UniProtKB-KW"/>
</dbReference>
<feature type="modified residue" description="4-aspartylphosphate" evidence="13">
    <location>
        <position position="502"/>
    </location>
</feature>
<dbReference type="CDD" id="cd00130">
    <property type="entry name" value="PAS"/>
    <property type="match status" value="1"/>
</dbReference>
<evidence type="ECO:0000256" key="11">
    <source>
        <dbReference type="ARBA" id="ARBA00023136"/>
    </source>
</evidence>
<dbReference type="InterPro" id="IPR001789">
    <property type="entry name" value="Sig_transdc_resp-reg_receiver"/>
</dbReference>
<dbReference type="GO" id="GO:0000155">
    <property type="term" value="F:phosphorelay sensor kinase activity"/>
    <property type="evidence" value="ECO:0007669"/>
    <property type="project" value="InterPro"/>
</dbReference>
<evidence type="ECO:0000256" key="5">
    <source>
        <dbReference type="ARBA" id="ARBA00022553"/>
    </source>
</evidence>
<dbReference type="Pfam" id="PF00512">
    <property type="entry name" value="HisKA"/>
    <property type="match status" value="1"/>
</dbReference>
<keyword evidence="5 13" id="KW-0597">Phosphoprotein</keyword>
<organism evidence="18">
    <name type="scientific">Salinicola endophyticus</name>
    <dbReference type="NCBI Taxonomy" id="1949083"/>
    <lineage>
        <taxon>Bacteria</taxon>
        <taxon>Pseudomonadati</taxon>
        <taxon>Pseudomonadota</taxon>
        <taxon>Gammaproteobacteria</taxon>
        <taxon>Oceanospirillales</taxon>
        <taxon>Halomonadaceae</taxon>
        <taxon>Salinicola</taxon>
    </lineage>
</organism>
<evidence type="ECO:0000256" key="6">
    <source>
        <dbReference type="ARBA" id="ARBA00022692"/>
    </source>
</evidence>
<dbReference type="GO" id="GO:0005886">
    <property type="term" value="C:plasma membrane"/>
    <property type="evidence" value="ECO:0007669"/>
    <property type="project" value="UniProtKB-SubCell"/>
</dbReference>
<dbReference type="Gene3D" id="3.30.450.20">
    <property type="entry name" value="PAS domain"/>
    <property type="match status" value="1"/>
</dbReference>
<dbReference type="InterPro" id="IPR011006">
    <property type="entry name" value="CheY-like_superfamily"/>
</dbReference>
<feature type="domain" description="HPt" evidence="17">
    <location>
        <begin position="614"/>
        <end position="710"/>
    </location>
</feature>
<dbReference type="InterPro" id="IPR013655">
    <property type="entry name" value="PAS_fold_3"/>
</dbReference>
<dbReference type="EC" id="2.7.13.3" evidence="3"/>
<dbReference type="SUPFAM" id="SSF47226">
    <property type="entry name" value="Histidine-containing phosphotransfer domain, HPT domain"/>
    <property type="match status" value="1"/>
</dbReference>
<dbReference type="SMART" id="SM00448">
    <property type="entry name" value="REC"/>
    <property type="match status" value="1"/>
</dbReference>
<evidence type="ECO:0000259" key="16">
    <source>
        <dbReference type="PROSITE" id="PS50113"/>
    </source>
</evidence>
<keyword evidence="14" id="KW-0175">Coiled coil</keyword>
<dbReference type="SMART" id="SM00388">
    <property type="entry name" value="HisKA"/>
    <property type="match status" value="1"/>
</dbReference>
<dbReference type="SMART" id="SM00086">
    <property type="entry name" value="PAC"/>
    <property type="match status" value="1"/>
</dbReference>
<dbReference type="Gene3D" id="3.40.50.2300">
    <property type="match status" value="1"/>
</dbReference>
<keyword evidence="9" id="KW-1133">Transmembrane helix</keyword>
<dbReference type="SUPFAM" id="SSF52172">
    <property type="entry name" value="CheY-like"/>
    <property type="match status" value="1"/>
</dbReference>
<keyword evidence="10" id="KW-0902">Two-component regulatory system</keyword>
<keyword evidence="4" id="KW-1003">Cell membrane</keyword>
<evidence type="ECO:0000256" key="9">
    <source>
        <dbReference type="ARBA" id="ARBA00022989"/>
    </source>
</evidence>
<dbReference type="PROSITE" id="PS50110">
    <property type="entry name" value="RESPONSE_REGULATORY"/>
    <property type="match status" value="1"/>
</dbReference>
<dbReference type="PROSITE" id="PS50113">
    <property type="entry name" value="PAC"/>
    <property type="match status" value="1"/>
</dbReference>
<dbReference type="Pfam" id="PF08447">
    <property type="entry name" value="PAS_3"/>
    <property type="match status" value="1"/>
</dbReference>
<sequence>MATPPDSASAKARIERLTRRLQRSEAAREEAETILERRSRELLQANEQLMERESDLRARLERETQHLIRAQRTARMATFHRYRGSQLAASPAFNSLLGISTEAKPSEQTLWEAIHPFDRDKIQRAEAEFHQSAAAGIDHEYDCRILRDGEVRWIRWIIRKEVDDQGRFVSFIGAVQDITEQRTSERRARALALVAERRVRQLTRLSDALRESRRAAETALRVKADFLAAISHDIRTPLNGILGMLDLLSLDALRVDQRERLGIAQDAANQLHRYIEDIVDMAQAEEGALEYWPQRVDIHRQLEDVIRFWQGGGRSGPTPPLELETASATELTLVTDPVRLCQILNVYIERLAERGMPIRIGTQRRSGRLDIRLSCPGDEQDPLAADPRRRALLQRLATTIGAQIRPLNVRARAGVVLSLPLAADEASPGVAYDVSGVQETAGPRLDRDEPRVLVVDDIETNRVVLTQLLQVMGYVSDIACDGDEAVEKVLDGDVAYDAVLMDLRMPRMSGEEAVACIRSAADPRWQRLPIVAVTAHASREELAGLRARGFSEAMTKPVDRQRLSAVLRRVLDTASLDGASDVEALPDATARAQDEALPAPIEPDYFRTLFKPLPASRRDLLLKVAIDDFERLIQELEAGHAHDSADEIERAAHSLKGVSGNFGAFSLMAAVEAYRALPPEAAAARLPALREQVAGVIDHARDLFASLDSD</sequence>
<evidence type="ECO:0000256" key="14">
    <source>
        <dbReference type="SAM" id="Coils"/>
    </source>
</evidence>
<dbReference type="InterPro" id="IPR000700">
    <property type="entry name" value="PAS-assoc_C"/>
</dbReference>
<dbReference type="SUPFAM" id="SSF47384">
    <property type="entry name" value="Homodimeric domain of signal transducing histidine kinase"/>
    <property type="match status" value="1"/>
</dbReference>
<dbReference type="InterPro" id="IPR008207">
    <property type="entry name" value="Sig_transdc_His_kin_Hpt_dom"/>
</dbReference>
<dbReference type="RefSeq" id="WP_353980055.1">
    <property type="nucleotide sequence ID" value="NZ_CP159578.1"/>
</dbReference>
<dbReference type="InterPro" id="IPR035965">
    <property type="entry name" value="PAS-like_dom_sf"/>
</dbReference>
<dbReference type="SUPFAM" id="SSF55785">
    <property type="entry name" value="PYP-like sensor domain (PAS domain)"/>
    <property type="match status" value="1"/>
</dbReference>
<evidence type="ECO:0000256" key="13">
    <source>
        <dbReference type="PROSITE-ProRule" id="PRU00169"/>
    </source>
</evidence>
<dbReference type="AlphaFoldDB" id="A0AB74UEJ4"/>
<keyword evidence="7" id="KW-0547">Nucleotide-binding</keyword>
<dbReference type="NCBIfam" id="TIGR00229">
    <property type="entry name" value="sensory_box"/>
    <property type="match status" value="1"/>
</dbReference>
<evidence type="ECO:0000256" key="1">
    <source>
        <dbReference type="ARBA" id="ARBA00000085"/>
    </source>
</evidence>
<evidence type="ECO:0000259" key="17">
    <source>
        <dbReference type="PROSITE" id="PS50894"/>
    </source>
</evidence>
<dbReference type="PROSITE" id="PS50894">
    <property type="entry name" value="HPT"/>
    <property type="match status" value="1"/>
</dbReference>
<dbReference type="PANTHER" id="PTHR45339:SF1">
    <property type="entry name" value="HYBRID SIGNAL TRANSDUCTION HISTIDINE KINASE J"/>
    <property type="match status" value="1"/>
</dbReference>
<reference evidence="18" key="1">
    <citation type="submission" date="2024-06" db="EMBL/GenBank/DDBJ databases">
        <title>Complete genome of Salinicola endophyticus HNIBRBA4755.</title>
        <authorList>
            <person name="Shin S.Y."/>
            <person name="Kang H."/>
            <person name="Song J."/>
        </authorList>
    </citation>
    <scope>NUCLEOTIDE SEQUENCE</scope>
    <source>
        <strain evidence="18">HNIBRBA4755</strain>
    </source>
</reference>
<dbReference type="PANTHER" id="PTHR45339">
    <property type="entry name" value="HYBRID SIGNAL TRANSDUCTION HISTIDINE KINASE J"/>
    <property type="match status" value="1"/>
</dbReference>
<evidence type="ECO:0000256" key="4">
    <source>
        <dbReference type="ARBA" id="ARBA00022475"/>
    </source>
</evidence>
<dbReference type="InterPro" id="IPR001610">
    <property type="entry name" value="PAC"/>
</dbReference>
<feature type="modified residue" description="Phosphohistidine" evidence="12">
    <location>
        <position position="653"/>
    </location>
</feature>
<keyword evidence="6" id="KW-0812">Transmembrane</keyword>
<evidence type="ECO:0000313" key="18">
    <source>
        <dbReference type="EMBL" id="XCJ79101.1"/>
    </source>
</evidence>
<dbReference type="EMBL" id="CP159578">
    <property type="protein sequence ID" value="XCJ79101.1"/>
    <property type="molecule type" value="Genomic_DNA"/>
</dbReference>
<evidence type="ECO:0000256" key="10">
    <source>
        <dbReference type="ARBA" id="ARBA00023012"/>
    </source>
</evidence>
<feature type="domain" description="PAC" evidence="16">
    <location>
        <begin position="137"/>
        <end position="190"/>
    </location>
</feature>
<dbReference type="Gene3D" id="1.10.287.130">
    <property type="match status" value="1"/>
</dbReference>